<feature type="domain" description="DUF959" evidence="3">
    <location>
        <begin position="90"/>
        <end position="165"/>
    </location>
</feature>
<sequence>MARVIVGAWLLLVLLCCLANAQGWRNWFWKGSEETTLSPTKAAKAEDETRQDLSTPAATASPNASFENTTDPEPRGKAGTIFTLKQPDFTSTVPVPAAASASQEKGRERNITGVGVEILSVAEGIQNLVQLLDERTTNRTERTEVPATTGTSASPAPVTEPESIQNVTANLTGDIQTSLKTKKPEGATKLARLWSKDLALLWNKTHAFPKKPGKPRQGSASFSFSPDGHFRGTLLAFQESPEAGQEVAFTPPATRATWGTFSKKQGILATAKALKLQESQANSSTSSSSGSNSSLHAGMPSKVVIVKPDDMAP</sequence>
<feature type="compositionally biased region" description="Low complexity" evidence="1">
    <location>
        <begin position="279"/>
        <end position="294"/>
    </location>
</feature>
<evidence type="ECO:0000313" key="5">
    <source>
        <dbReference type="RefSeq" id="XP_013918464.1"/>
    </source>
</evidence>
<dbReference type="GeneID" id="106546196"/>
<keyword evidence="4" id="KW-1185">Reference proteome</keyword>
<dbReference type="KEGG" id="tsr:106546196"/>
<dbReference type="RefSeq" id="XP_013918464.1">
    <property type="nucleotide sequence ID" value="XM_014062989.1"/>
</dbReference>
<name>A0A6I9XQX0_9SAUR</name>
<evidence type="ECO:0000256" key="1">
    <source>
        <dbReference type="SAM" id="MobiDB-lite"/>
    </source>
</evidence>
<keyword evidence="2" id="KW-0732">Signal</keyword>
<dbReference type="OrthoDB" id="5983381at2759"/>
<evidence type="ECO:0000259" key="3">
    <source>
        <dbReference type="Pfam" id="PF06121"/>
    </source>
</evidence>
<protein>
    <submittedName>
        <fullName evidence="5">Collagen alpha-1(XVIII) chain-like</fullName>
    </submittedName>
</protein>
<feature type="chain" id="PRO_5026730691" evidence="2">
    <location>
        <begin position="22"/>
        <end position="313"/>
    </location>
</feature>
<organism evidence="4 5">
    <name type="scientific">Thamnophis sirtalis</name>
    <dbReference type="NCBI Taxonomy" id="35019"/>
    <lineage>
        <taxon>Eukaryota</taxon>
        <taxon>Metazoa</taxon>
        <taxon>Chordata</taxon>
        <taxon>Craniata</taxon>
        <taxon>Vertebrata</taxon>
        <taxon>Euteleostomi</taxon>
        <taxon>Lepidosauria</taxon>
        <taxon>Squamata</taxon>
        <taxon>Bifurcata</taxon>
        <taxon>Unidentata</taxon>
        <taxon>Episquamata</taxon>
        <taxon>Toxicofera</taxon>
        <taxon>Serpentes</taxon>
        <taxon>Colubroidea</taxon>
        <taxon>Colubridae</taxon>
        <taxon>Natricinae</taxon>
        <taxon>Thamnophis</taxon>
    </lineage>
</organism>
<feature type="compositionally biased region" description="Low complexity" evidence="1">
    <location>
        <begin position="54"/>
        <end position="65"/>
    </location>
</feature>
<feature type="region of interest" description="Disordered" evidence="1">
    <location>
        <begin position="275"/>
        <end position="313"/>
    </location>
</feature>
<dbReference type="AlphaFoldDB" id="A0A6I9XQX0"/>
<evidence type="ECO:0000313" key="4">
    <source>
        <dbReference type="Proteomes" id="UP000504617"/>
    </source>
</evidence>
<dbReference type="Pfam" id="PF06121">
    <property type="entry name" value="DUF959"/>
    <property type="match status" value="1"/>
</dbReference>
<proteinExistence type="predicted"/>
<feature type="region of interest" description="Disordered" evidence="1">
    <location>
        <begin position="137"/>
        <end position="160"/>
    </location>
</feature>
<dbReference type="Proteomes" id="UP000504617">
    <property type="component" value="Unplaced"/>
</dbReference>
<accession>A0A6I9XQX0</accession>
<feature type="signal peptide" evidence="2">
    <location>
        <begin position="1"/>
        <end position="21"/>
    </location>
</feature>
<evidence type="ECO:0000256" key="2">
    <source>
        <dbReference type="SAM" id="SignalP"/>
    </source>
</evidence>
<feature type="region of interest" description="Disordered" evidence="1">
    <location>
        <begin position="35"/>
        <end position="80"/>
    </location>
</feature>
<dbReference type="InterPro" id="IPR010363">
    <property type="entry name" value="DUF959_COL18_N"/>
</dbReference>
<reference evidence="5" key="1">
    <citation type="submission" date="2025-08" db="UniProtKB">
        <authorList>
            <consortium name="RefSeq"/>
        </authorList>
    </citation>
    <scope>IDENTIFICATION</scope>
    <source>
        <tissue evidence="5">Skeletal muscle</tissue>
    </source>
</reference>
<gene>
    <name evidence="5" type="primary">LOC106546196</name>
</gene>